<proteinExistence type="predicted"/>
<dbReference type="InterPro" id="IPR029058">
    <property type="entry name" value="AB_hydrolase_fold"/>
</dbReference>
<evidence type="ECO:0000313" key="3">
    <source>
        <dbReference type="Proteomes" id="UP000559010"/>
    </source>
</evidence>
<name>A0A848IYE3_9BACT</name>
<dbReference type="GO" id="GO:0016787">
    <property type="term" value="F:hydrolase activity"/>
    <property type="evidence" value="ECO:0007669"/>
    <property type="project" value="InterPro"/>
</dbReference>
<dbReference type="Gene3D" id="3.40.50.1820">
    <property type="entry name" value="alpha/beta hydrolase"/>
    <property type="match status" value="1"/>
</dbReference>
<dbReference type="InterPro" id="IPR003140">
    <property type="entry name" value="PLipase/COase/thioEstase"/>
</dbReference>
<accession>A0A848IYE3</accession>
<reference evidence="2 3" key="1">
    <citation type="submission" date="2020-04" db="EMBL/GenBank/DDBJ databases">
        <title>Flammeovirgaceae bacterium KN852 isolated from deep sea.</title>
        <authorList>
            <person name="Zhang D.-C."/>
        </authorList>
    </citation>
    <scope>NUCLEOTIDE SEQUENCE [LARGE SCALE GENOMIC DNA]</scope>
    <source>
        <strain evidence="2 3">KN852</strain>
    </source>
</reference>
<keyword evidence="3" id="KW-1185">Reference proteome</keyword>
<comment type="caution">
    <text evidence="2">The sequence shown here is derived from an EMBL/GenBank/DDBJ whole genome shotgun (WGS) entry which is preliminary data.</text>
</comment>
<gene>
    <name evidence="2" type="ORF">HH304_07230</name>
</gene>
<dbReference type="Proteomes" id="UP000559010">
    <property type="component" value="Unassembled WGS sequence"/>
</dbReference>
<feature type="domain" description="Phospholipase/carboxylesterase/thioesterase" evidence="1">
    <location>
        <begin position="25"/>
        <end position="212"/>
    </location>
</feature>
<dbReference type="Pfam" id="PF02230">
    <property type="entry name" value="Abhydrolase_2"/>
    <property type="match status" value="1"/>
</dbReference>
<evidence type="ECO:0000313" key="2">
    <source>
        <dbReference type="EMBL" id="NMM48188.1"/>
    </source>
</evidence>
<dbReference type="AlphaFoldDB" id="A0A848IYE3"/>
<evidence type="ECO:0000259" key="1">
    <source>
        <dbReference type="Pfam" id="PF02230"/>
    </source>
</evidence>
<dbReference type="SUPFAM" id="SSF53474">
    <property type="entry name" value="alpha/beta-Hydrolases"/>
    <property type="match status" value="1"/>
</dbReference>
<organism evidence="2 3">
    <name type="scientific">Marinigracilibium pacificum</name>
    <dbReference type="NCBI Taxonomy" id="2729599"/>
    <lineage>
        <taxon>Bacteria</taxon>
        <taxon>Pseudomonadati</taxon>
        <taxon>Bacteroidota</taxon>
        <taxon>Cytophagia</taxon>
        <taxon>Cytophagales</taxon>
        <taxon>Flammeovirgaceae</taxon>
        <taxon>Marinigracilibium</taxon>
    </lineage>
</organism>
<dbReference type="RefSeq" id="WP_169679613.1">
    <property type="nucleotide sequence ID" value="NZ_JABBNU010000004.1"/>
</dbReference>
<protein>
    <recommendedName>
        <fullName evidence="1">Phospholipase/carboxylesterase/thioesterase domain-containing protein</fullName>
    </recommendedName>
</protein>
<dbReference type="EMBL" id="JABBNU010000004">
    <property type="protein sequence ID" value="NMM48188.1"/>
    <property type="molecule type" value="Genomic_DNA"/>
</dbReference>
<sequence>MNKTDSIDFSFKAPYLKIGTSPEVANRIWIIFHGYGQNVNYFSKKFNHFTTDDCLIFPQGLSLFYLGEKYDKVGASWLTKEFREEGRSNQINYIKALIEMLFKGIDLSIKELVILGFSQGVATATRIISELGLSPDKLICYAGNPAHDIFTPIKLKKTSKVFFVYGDSDEYITGKNADKIKNYIQELTKKTPDVIKYQGGHTINSSIIKTIITS</sequence>